<evidence type="ECO:0000313" key="2">
    <source>
        <dbReference type="EMBL" id="GAL01072.1"/>
    </source>
</evidence>
<reference evidence="2 3" key="1">
    <citation type="journal article" date="2014" name="Genome Announc.">
        <title>Draft Genome Sequences of Marine Flavobacterium Nonlabens Strains NR17, NR24, NR27, NR32, NR33, and Ara13.</title>
        <authorList>
            <person name="Nakanishi M."/>
            <person name="Meirelles P."/>
            <person name="Suzuki R."/>
            <person name="Takatani N."/>
            <person name="Mino S."/>
            <person name="Suda W."/>
            <person name="Oshima K."/>
            <person name="Hattori M."/>
            <person name="Ohkuma M."/>
            <person name="Hosokawa M."/>
            <person name="Miyashita K."/>
            <person name="Thompson F.L."/>
            <person name="Niwa A."/>
            <person name="Sawabe T."/>
            <person name="Sawabe T."/>
        </authorList>
    </citation>
    <scope>NUCLEOTIDE SEQUENCE [LARGE SCALE GENOMIC DNA]</scope>
    <source>
        <strain evidence="3">JCM19314</strain>
    </source>
</reference>
<dbReference type="Proteomes" id="UP000029226">
    <property type="component" value="Unassembled WGS sequence"/>
</dbReference>
<dbReference type="AlphaFoldDB" id="A0A090R063"/>
<evidence type="ECO:0000313" key="3">
    <source>
        <dbReference type="Proteomes" id="UP000029226"/>
    </source>
</evidence>
<protein>
    <submittedName>
        <fullName evidence="2">Uncharacterized protein</fullName>
    </submittedName>
</protein>
<sequence>MQDEFFVSAFAKAQLTIVNAINIIIYFKFFMLYNFNYLSFRV</sequence>
<proteinExistence type="predicted"/>
<dbReference type="EMBL" id="BBMM01000008">
    <property type="protein sequence ID" value="GAL01072.1"/>
    <property type="molecule type" value="Genomic_DNA"/>
</dbReference>
<accession>A0A090R063</accession>
<gene>
    <name evidence="2" type="ORF">JCM19314_2272</name>
</gene>
<comment type="caution">
    <text evidence="2">The sequence shown here is derived from an EMBL/GenBank/DDBJ whole genome shotgun (WGS) entry which is preliminary data.</text>
</comment>
<organism evidence="2 3">
    <name type="scientific">Nonlabens ulvanivorans</name>
    <name type="common">Persicivirga ulvanivorans</name>
    <dbReference type="NCBI Taxonomy" id="906888"/>
    <lineage>
        <taxon>Bacteria</taxon>
        <taxon>Pseudomonadati</taxon>
        <taxon>Bacteroidota</taxon>
        <taxon>Flavobacteriia</taxon>
        <taxon>Flavobacteriales</taxon>
        <taxon>Flavobacteriaceae</taxon>
        <taxon>Nonlabens</taxon>
    </lineage>
</organism>
<keyword evidence="1" id="KW-0812">Transmembrane</keyword>
<feature type="transmembrane region" description="Helical" evidence="1">
    <location>
        <begin position="15"/>
        <end position="35"/>
    </location>
</feature>
<keyword evidence="1" id="KW-0472">Membrane</keyword>
<name>A0A090R063_NONUL</name>
<keyword evidence="1" id="KW-1133">Transmembrane helix</keyword>
<evidence type="ECO:0000256" key="1">
    <source>
        <dbReference type="SAM" id="Phobius"/>
    </source>
</evidence>